<evidence type="ECO:0000313" key="3">
    <source>
        <dbReference type="Proteomes" id="UP001152484"/>
    </source>
</evidence>
<sequence>MEKGMLPGKLRHRRQEGDGHGVEAIVMRSSSFMFESSRSCVIGGNMEAGHRQVAASRMNMCGSSTRCIIGGNMEEIHRRVATLVANMRHRAYHGGHTRDKGVGGASLSSRPALMVAIGVTRDGTGGDCIDVGGASLSSTCCIDDNGFKREINNNKIWEVIVGTNLVISVKSS</sequence>
<keyword evidence="3" id="KW-1185">Reference proteome</keyword>
<proteinExistence type="predicted"/>
<reference evidence="2" key="1">
    <citation type="submission" date="2022-07" db="EMBL/GenBank/DDBJ databases">
        <authorList>
            <person name="Macas J."/>
            <person name="Novak P."/>
            <person name="Neumann P."/>
        </authorList>
    </citation>
    <scope>NUCLEOTIDE SEQUENCE</scope>
</reference>
<gene>
    <name evidence="2" type="ORF">CEURO_LOCUS15481</name>
</gene>
<name>A0A9P1EG42_CUSEU</name>
<protein>
    <submittedName>
        <fullName evidence="2">Uncharacterized protein</fullName>
    </submittedName>
</protein>
<evidence type="ECO:0000313" key="2">
    <source>
        <dbReference type="EMBL" id="CAH9101665.1"/>
    </source>
</evidence>
<dbReference type="OrthoDB" id="10630950at2759"/>
<dbReference type="EMBL" id="CAMAPE010000038">
    <property type="protein sequence ID" value="CAH9101665.1"/>
    <property type="molecule type" value="Genomic_DNA"/>
</dbReference>
<accession>A0A9P1EG42</accession>
<dbReference type="AlphaFoldDB" id="A0A9P1EG42"/>
<evidence type="ECO:0000256" key="1">
    <source>
        <dbReference type="SAM" id="MobiDB-lite"/>
    </source>
</evidence>
<organism evidence="2 3">
    <name type="scientific">Cuscuta europaea</name>
    <name type="common">European dodder</name>
    <dbReference type="NCBI Taxonomy" id="41803"/>
    <lineage>
        <taxon>Eukaryota</taxon>
        <taxon>Viridiplantae</taxon>
        <taxon>Streptophyta</taxon>
        <taxon>Embryophyta</taxon>
        <taxon>Tracheophyta</taxon>
        <taxon>Spermatophyta</taxon>
        <taxon>Magnoliopsida</taxon>
        <taxon>eudicotyledons</taxon>
        <taxon>Gunneridae</taxon>
        <taxon>Pentapetalae</taxon>
        <taxon>asterids</taxon>
        <taxon>lamiids</taxon>
        <taxon>Solanales</taxon>
        <taxon>Convolvulaceae</taxon>
        <taxon>Cuscuteae</taxon>
        <taxon>Cuscuta</taxon>
        <taxon>Cuscuta subgen. Cuscuta</taxon>
    </lineage>
</organism>
<dbReference type="Proteomes" id="UP001152484">
    <property type="component" value="Unassembled WGS sequence"/>
</dbReference>
<feature type="region of interest" description="Disordered" evidence="1">
    <location>
        <begin position="1"/>
        <end position="21"/>
    </location>
</feature>
<comment type="caution">
    <text evidence="2">The sequence shown here is derived from an EMBL/GenBank/DDBJ whole genome shotgun (WGS) entry which is preliminary data.</text>
</comment>